<feature type="transmembrane region" description="Helical" evidence="6">
    <location>
        <begin position="60"/>
        <end position="79"/>
    </location>
</feature>
<proteinExistence type="predicted"/>
<keyword evidence="5 6" id="KW-0472">Membrane</keyword>
<evidence type="ECO:0000256" key="1">
    <source>
        <dbReference type="ARBA" id="ARBA00004651"/>
    </source>
</evidence>
<keyword evidence="8" id="KW-1185">Reference proteome</keyword>
<feature type="transmembrane region" description="Helical" evidence="6">
    <location>
        <begin position="340"/>
        <end position="362"/>
    </location>
</feature>
<evidence type="ECO:0000313" key="8">
    <source>
        <dbReference type="Proteomes" id="UP001515660"/>
    </source>
</evidence>
<dbReference type="Pfam" id="PF03739">
    <property type="entry name" value="LptF_LptG"/>
    <property type="match status" value="1"/>
</dbReference>
<dbReference type="RefSeq" id="WP_166403334.1">
    <property type="nucleotide sequence ID" value="NZ_JAANHS010000007.1"/>
</dbReference>
<reference evidence="7 8" key="1">
    <citation type="journal article" date="2022" name="Microorganisms">
        <title>Genome Sequence and Characterization of a Xanthorhodopsin-Containing, Aerobic Anoxygenic Phototrophic Rhodobacter Species, Isolated from Mesophilic Conditions at Yellowstone National Park.</title>
        <authorList>
            <person name="Kyndt J.A."/>
            <person name="Robertson S."/>
            <person name="Shoffstall I.B."/>
            <person name="Ramaley R.F."/>
            <person name="Meyer T.E."/>
        </authorList>
    </citation>
    <scope>NUCLEOTIDE SEQUENCE [LARGE SCALE GENOMIC DNA]</scope>
    <source>
        <strain evidence="7 8">M37P</strain>
    </source>
</reference>
<dbReference type="EMBL" id="JAANHS010000007">
    <property type="protein sequence ID" value="NHB77313.1"/>
    <property type="molecule type" value="Genomic_DNA"/>
</dbReference>
<dbReference type="InterPro" id="IPR030923">
    <property type="entry name" value="LptG"/>
</dbReference>
<dbReference type="NCBIfam" id="TIGR04408">
    <property type="entry name" value="LptG_lptG"/>
    <property type="match status" value="1"/>
</dbReference>
<keyword evidence="2" id="KW-1003">Cell membrane</keyword>
<dbReference type="Proteomes" id="UP001515660">
    <property type="component" value="Unassembled WGS sequence"/>
</dbReference>
<evidence type="ECO:0000256" key="4">
    <source>
        <dbReference type="ARBA" id="ARBA00022989"/>
    </source>
</evidence>
<feature type="transmembrane region" description="Helical" evidence="6">
    <location>
        <begin position="6"/>
        <end position="29"/>
    </location>
</feature>
<evidence type="ECO:0000256" key="3">
    <source>
        <dbReference type="ARBA" id="ARBA00022692"/>
    </source>
</evidence>
<feature type="transmembrane region" description="Helical" evidence="6">
    <location>
        <begin position="311"/>
        <end position="328"/>
    </location>
</feature>
<dbReference type="PANTHER" id="PTHR33529">
    <property type="entry name" value="SLR0882 PROTEIN-RELATED"/>
    <property type="match status" value="1"/>
</dbReference>
<evidence type="ECO:0000313" key="7">
    <source>
        <dbReference type="EMBL" id="NHB77313.1"/>
    </source>
</evidence>
<dbReference type="PANTHER" id="PTHR33529:SF2">
    <property type="entry name" value="LIPOPOLYSACCHARIDE EXPORT SYSTEM PERMEASE PROTEIN LPTG"/>
    <property type="match status" value="1"/>
</dbReference>
<name>A0ABX0G8X4_9RHOB</name>
<evidence type="ECO:0000256" key="2">
    <source>
        <dbReference type="ARBA" id="ARBA00022475"/>
    </source>
</evidence>
<comment type="subcellular location">
    <subcellularLocation>
        <location evidence="1">Cell membrane</location>
        <topology evidence="1">Multi-pass membrane protein</topology>
    </subcellularLocation>
</comment>
<evidence type="ECO:0000256" key="5">
    <source>
        <dbReference type="ARBA" id="ARBA00023136"/>
    </source>
</evidence>
<dbReference type="InterPro" id="IPR005495">
    <property type="entry name" value="LptG/LptF_permease"/>
</dbReference>
<accession>A0ABX0G8X4</accession>
<comment type="caution">
    <text evidence="7">The sequence shown here is derived from an EMBL/GenBank/DDBJ whole genome shotgun (WGS) entry which is preliminary data.</text>
</comment>
<keyword evidence="3 6" id="KW-0812">Transmembrane</keyword>
<organism evidence="7 8">
    <name type="scientific">Rhodobacter calidifons</name>
    <dbReference type="NCBI Taxonomy" id="2715277"/>
    <lineage>
        <taxon>Bacteria</taxon>
        <taxon>Pseudomonadati</taxon>
        <taxon>Pseudomonadota</taxon>
        <taxon>Alphaproteobacteria</taxon>
        <taxon>Rhodobacterales</taxon>
        <taxon>Rhodobacter group</taxon>
        <taxon>Rhodobacter</taxon>
    </lineage>
</organism>
<evidence type="ECO:0000256" key="6">
    <source>
        <dbReference type="SAM" id="Phobius"/>
    </source>
</evidence>
<sequence>MTLNLYIARRFLGTVGRVFLIFFAILFLIDMIEQLRRFSDAGIGLSGAAEMSLLSVPETLYRILPLIMVMGAIANFLGLARSSELVVVRAAGRSGLHFLMTPLLVSVVLGLLAVALFNPLVAATSKAYDDRRSELSQGGRSVLSIADTGLWLRQGSEDGQTVIQAARSNLDGTELFGVTFVGFRFDGTPGKRVEARTARLLEGAWELTGTKSWDLTSPNPELTAVVDPGPVALPSDLTPERIRDSFGTPSAIGFWDLPRYIGDLERAGFSARAYKLWYQMELALPLLMAAMVLVAAGFTMRHVRFGGTGRMVLYALLAGFGFYFLRNFAQALGDSGQIPVSLAAWSPPVAAVMLSLGLLLHLEDG</sequence>
<feature type="transmembrane region" description="Helical" evidence="6">
    <location>
        <begin position="99"/>
        <end position="123"/>
    </location>
</feature>
<keyword evidence="4 6" id="KW-1133">Transmembrane helix</keyword>
<protein>
    <submittedName>
        <fullName evidence="7">LPS export ABC transporter permease LptG</fullName>
    </submittedName>
</protein>
<gene>
    <name evidence="7" type="primary">lptG</name>
    <name evidence="7" type="ORF">G8O29_11245</name>
</gene>
<feature type="transmembrane region" description="Helical" evidence="6">
    <location>
        <begin position="282"/>
        <end position="299"/>
    </location>
</feature>